<name>A0A9P0CC42_BEMTA</name>
<dbReference type="AlphaFoldDB" id="A0A9P0CC42"/>
<accession>A0A9P0CC42</accession>
<protein>
    <submittedName>
        <fullName evidence="1">Uncharacterized protein</fullName>
    </submittedName>
</protein>
<dbReference type="SUPFAM" id="SSF53335">
    <property type="entry name" value="S-adenosyl-L-methionine-dependent methyltransferases"/>
    <property type="match status" value="1"/>
</dbReference>
<organism evidence="1 2">
    <name type="scientific">Bemisia tabaci</name>
    <name type="common">Sweetpotato whitefly</name>
    <name type="synonym">Aleurodes tabaci</name>
    <dbReference type="NCBI Taxonomy" id="7038"/>
    <lineage>
        <taxon>Eukaryota</taxon>
        <taxon>Metazoa</taxon>
        <taxon>Ecdysozoa</taxon>
        <taxon>Arthropoda</taxon>
        <taxon>Hexapoda</taxon>
        <taxon>Insecta</taxon>
        <taxon>Pterygota</taxon>
        <taxon>Neoptera</taxon>
        <taxon>Paraneoptera</taxon>
        <taxon>Hemiptera</taxon>
        <taxon>Sternorrhyncha</taxon>
        <taxon>Aleyrodoidea</taxon>
        <taxon>Aleyrodidae</taxon>
        <taxon>Aleyrodinae</taxon>
        <taxon>Bemisia</taxon>
    </lineage>
</organism>
<proteinExistence type="predicted"/>
<keyword evidence="2" id="KW-1185">Reference proteome</keyword>
<dbReference type="Gene3D" id="3.40.50.150">
    <property type="entry name" value="Vaccinia Virus protein VP39"/>
    <property type="match status" value="1"/>
</dbReference>
<gene>
    <name evidence="1" type="ORF">BEMITA_LOCUS7806</name>
</gene>
<dbReference type="PANTHER" id="PTHR14614">
    <property type="entry name" value="HEPATOCELLULAR CARCINOMA-ASSOCIATED ANTIGEN"/>
    <property type="match status" value="1"/>
</dbReference>
<dbReference type="InterPro" id="IPR029063">
    <property type="entry name" value="SAM-dependent_MTases_sf"/>
</dbReference>
<reference evidence="1" key="1">
    <citation type="submission" date="2021-12" db="EMBL/GenBank/DDBJ databases">
        <authorList>
            <person name="King R."/>
        </authorList>
    </citation>
    <scope>NUCLEOTIDE SEQUENCE</scope>
</reference>
<dbReference type="Proteomes" id="UP001152759">
    <property type="component" value="Chromosome 4"/>
</dbReference>
<dbReference type="CDD" id="cd02440">
    <property type="entry name" value="AdoMet_MTases"/>
    <property type="match status" value="1"/>
</dbReference>
<dbReference type="Pfam" id="PF10294">
    <property type="entry name" value="Methyltransf_16"/>
    <property type="match status" value="1"/>
</dbReference>
<evidence type="ECO:0000313" key="1">
    <source>
        <dbReference type="EMBL" id="CAH0771007.1"/>
    </source>
</evidence>
<sequence length="237" mass="27379">MICVRLTAETSVEEDYWSREDLFDKQYPMITSNITLHFRQNVTGNHSGCYLWDSSRELADYLERSCLKNNWIRGKNVLELGAGLGCAGVATACLGGNVTLTDLPEMLPYMQDSINRNIDNIEKTAGKIRAEILYWTDKKKIRSMSRYDVILLSDVIYDEDYAVHPLISLLVRLSHENTTLLICQERWLKETRRDAVWQKFVHHASKCFKFSELRAKGRFVKDPGDVWLLEGKVLKIV</sequence>
<dbReference type="InterPro" id="IPR019410">
    <property type="entry name" value="Methyltransf_16"/>
</dbReference>
<evidence type="ECO:0000313" key="2">
    <source>
        <dbReference type="Proteomes" id="UP001152759"/>
    </source>
</evidence>
<dbReference type="EMBL" id="OU963865">
    <property type="protein sequence ID" value="CAH0771007.1"/>
    <property type="molecule type" value="Genomic_DNA"/>
</dbReference>